<dbReference type="EMBL" id="LAVV01008959">
    <property type="protein sequence ID" value="KNZ51539.1"/>
    <property type="molecule type" value="Genomic_DNA"/>
</dbReference>
<dbReference type="OrthoDB" id="2517075at2759"/>
<evidence type="ECO:0000313" key="1">
    <source>
        <dbReference type="EMBL" id="KNZ51539.1"/>
    </source>
</evidence>
<accession>A0A0L6USQ4</accession>
<organism evidence="1 2">
    <name type="scientific">Puccinia sorghi</name>
    <dbReference type="NCBI Taxonomy" id="27349"/>
    <lineage>
        <taxon>Eukaryota</taxon>
        <taxon>Fungi</taxon>
        <taxon>Dikarya</taxon>
        <taxon>Basidiomycota</taxon>
        <taxon>Pucciniomycotina</taxon>
        <taxon>Pucciniomycetes</taxon>
        <taxon>Pucciniales</taxon>
        <taxon>Pucciniaceae</taxon>
        <taxon>Puccinia</taxon>
    </lineage>
</organism>
<reference evidence="1 2" key="1">
    <citation type="submission" date="2015-08" db="EMBL/GenBank/DDBJ databases">
        <title>Next Generation Sequencing and Analysis of the Genome of Puccinia sorghi L Schw, the Causal Agent of Maize Common Rust.</title>
        <authorList>
            <person name="Rochi L."/>
            <person name="Burguener G."/>
            <person name="Darino M."/>
            <person name="Turjanski A."/>
            <person name="Kreff E."/>
            <person name="Dieguez M.J."/>
            <person name="Sacco F."/>
        </authorList>
    </citation>
    <scope>NUCLEOTIDE SEQUENCE [LARGE SCALE GENOMIC DNA]</scope>
    <source>
        <strain evidence="1 2">RO10H11247</strain>
    </source>
</reference>
<dbReference type="Proteomes" id="UP000037035">
    <property type="component" value="Unassembled WGS sequence"/>
</dbReference>
<gene>
    <name evidence="1" type="ORF">VP01_3911g5</name>
</gene>
<proteinExistence type="predicted"/>
<dbReference type="VEuPathDB" id="FungiDB:VP01_3911g5"/>
<keyword evidence="2" id="KW-1185">Reference proteome</keyword>
<evidence type="ECO:0000313" key="2">
    <source>
        <dbReference type="Proteomes" id="UP000037035"/>
    </source>
</evidence>
<comment type="caution">
    <text evidence="1">The sequence shown here is derived from an EMBL/GenBank/DDBJ whole genome shotgun (WGS) entry which is preliminary data.</text>
</comment>
<dbReference type="AlphaFoldDB" id="A0A0L6USQ4"/>
<name>A0A0L6USQ4_9BASI</name>
<protein>
    <submittedName>
        <fullName evidence="1">Uncharacterized protein</fullName>
    </submittedName>
</protein>
<sequence length="70" mass="7853">MANGVCSLASEFWDSVEKIYEENDNTAALLNFLKSKQPVPDLVARLKEPWKKNQAAGMFVLLDGLLFTVH</sequence>